<dbReference type="SUPFAM" id="SSF52980">
    <property type="entry name" value="Restriction endonuclease-like"/>
    <property type="match status" value="1"/>
</dbReference>
<gene>
    <name evidence="1" type="primary">ORF217206</name>
</gene>
<name>A0A0B7BY54_9EUPU</name>
<protein>
    <submittedName>
        <fullName evidence="1">Uncharacterized protein</fullName>
    </submittedName>
</protein>
<evidence type="ECO:0000313" key="1">
    <source>
        <dbReference type="EMBL" id="CEK97898.1"/>
    </source>
</evidence>
<dbReference type="AlphaFoldDB" id="A0A0B7BY54"/>
<sequence length="81" mass="9145">RLCEMQALYQRCALIVETDRVKAGQEKSKKPVHRTKYLDTTLSYLAQSNVKVYFTDSAEETANLLADLCHIEGVKGRALNV</sequence>
<accession>A0A0B7BY54</accession>
<dbReference type="InterPro" id="IPR011335">
    <property type="entry name" value="Restrct_endonuc-II-like"/>
</dbReference>
<dbReference type="GO" id="GO:0006281">
    <property type="term" value="P:DNA repair"/>
    <property type="evidence" value="ECO:0007669"/>
    <property type="project" value="UniProtKB-ARBA"/>
</dbReference>
<organism evidence="1">
    <name type="scientific">Arion vulgaris</name>
    <dbReference type="NCBI Taxonomy" id="1028688"/>
    <lineage>
        <taxon>Eukaryota</taxon>
        <taxon>Metazoa</taxon>
        <taxon>Spiralia</taxon>
        <taxon>Lophotrochozoa</taxon>
        <taxon>Mollusca</taxon>
        <taxon>Gastropoda</taxon>
        <taxon>Heterobranchia</taxon>
        <taxon>Euthyneura</taxon>
        <taxon>Panpulmonata</taxon>
        <taxon>Eupulmonata</taxon>
        <taxon>Stylommatophora</taxon>
        <taxon>Helicina</taxon>
        <taxon>Arionoidea</taxon>
        <taxon>Arionidae</taxon>
        <taxon>Arion</taxon>
    </lineage>
</organism>
<dbReference type="Gene3D" id="3.40.50.10130">
    <property type="match status" value="1"/>
</dbReference>
<proteinExistence type="predicted"/>
<dbReference type="EMBL" id="HACG01051027">
    <property type="protein sequence ID" value="CEK97898.1"/>
    <property type="molecule type" value="Transcribed_RNA"/>
</dbReference>
<feature type="non-terminal residue" evidence="1">
    <location>
        <position position="81"/>
    </location>
</feature>
<feature type="non-terminal residue" evidence="1">
    <location>
        <position position="1"/>
    </location>
</feature>
<reference evidence="1" key="1">
    <citation type="submission" date="2014-12" db="EMBL/GenBank/DDBJ databases">
        <title>Insight into the proteome of Arion vulgaris.</title>
        <authorList>
            <person name="Aradska J."/>
            <person name="Bulat T."/>
            <person name="Smidak R."/>
            <person name="Sarate P."/>
            <person name="Gangsoo J."/>
            <person name="Sialana F."/>
            <person name="Bilban M."/>
            <person name="Lubec G."/>
        </authorList>
    </citation>
    <scope>NUCLEOTIDE SEQUENCE</scope>
    <source>
        <tissue evidence="1">Skin</tissue>
    </source>
</reference>